<dbReference type="EMBL" id="JH992968">
    <property type="protein sequence ID" value="EKX54131.1"/>
    <property type="molecule type" value="Genomic_DNA"/>
</dbReference>
<dbReference type="HOGENOM" id="CLU_445834_0_0_1"/>
<reference evidence="6" key="2">
    <citation type="submission" date="2012-11" db="EMBL/GenBank/DDBJ databases">
        <authorList>
            <person name="Kuo A."/>
            <person name="Curtis B.A."/>
            <person name="Tanifuji G."/>
            <person name="Burki F."/>
            <person name="Gruber A."/>
            <person name="Irimia M."/>
            <person name="Maruyama S."/>
            <person name="Arias M.C."/>
            <person name="Ball S.G."/>
            <person name="Gile G.H."/>
            <person name="Hirakawa Y."/>
            <person name="Hopkins J.F."/>
            <person name="Rensing S.A."/>
            <person name="Schmutz J."/>
            <person name="Symeonidi A."/>
            <person name="Elias M."/>
            <person name="Eveleigh R.J."/>
            <person name="Herman E.K."/>
            <person name="Klute M.J."/>
            <person name="Nakayama T."/>
            <person name="Obornik M."/>
            <person name="Reyes-Prieto A."/>
            <person name="Armbrust E.V."/>
            <person name="Aves S.J."/>
            <person name="Beiko R.G."/>
            <person name="Coutinho P."/>
            <person name="Dacks J.B."/>
            <person name="Durnford D.G."/>
            <person name="Fast N.M."/>
            <person name="Green B.R."/>
            <person name="Grisdale C."/>
            <person name="Hempe F."/>
            <person name="Henrissat B."/>
            <person name="Hoppner M.P."/>
            <person name="Ishida K.-I."/>
            <person name="Kim E."/>
            <person name="Koreny L."/>
            <person name="Kroth P.G."/>
            <person name="Liu Y."/>
            <person name="Malik S.-B."/>
            <person name="Maier U.G."/>
            <person name="McRose D."/>
            <person name="Mock T."/>
            <person name="Neilson J.A."/>
            <person name="Onodera N.T."/>
            <person name="Poole A.M."/>
            <person name="Pritham E.J."/>
            <person name="Richards T.A."/>
            <person name="Rocap G."/>
            <person name="Roy S.W."/>
            <person name="Sarai C."/>
            <person name="Schaack S."/>
            <person name="Shirato S."/>
            <person name="Slamovits C.H."/>
            <person name="Spencer D.F."/>
            <person name="Suzuki S."/>
            <person name="Worden A.Z."/>
            <person name="Zauner S."/>
            <person name="Barry K."/>
            <person name="Bell C."/>
            <person name="Bharti A.K."/>
            <person name="Crow J.A."/>
            <person name="Grimwood J."/>
            <person name="Kramer R."/>
            <person name="Lindquist E."/>
            <person name="Lucas S."/>
            <person name="Salamov A."/>
            <person name="McFadden G.I."/>
            <person name="Lane C.E."/>
            <person name="Keeling P.J."/>
            <person name="Gray M.W."/>
            <person name="Grigoriev I.V."/>
            <person name="Archibald J.M."/>
        </authorList>
    </citation>
    <scope>NUCLEOTIDE SEQUENCE</scope>
    <source>
        <strain evidence="6">CCMP2712</strain>
    </source>
</reference>
<evidence type="ECO:0008006" key="7">
    <source>
        <dbReference type="Google" id="ProtNLM"/>
    </source>
</evidence>
<organism evidence="4">
    <name type="scientific">Guillardia theta (strain CCMP2712)</name>
    <name type="common">Cryptophyte</name>
    <dbReference type="NCBI Taxonomy" id="905079"/>
    <lineage>
        <taxon>Eukaryota</taxon>
        <taxon>Cryptophyceae</taxon>
        <taxon>Pyrenomonadales</taxon>
        <taxon>Geminigeraceae</taxon>
        <taxon>Guillardia</taxon>
    </lineage>
</organism>
<reference evidence="5" key="3">
    <citation type="submission" date="2016-03" db="UniProtKB">
        <authorList>
            <consortium name="EnsemblProtists"/>
        </authorList>
    </citation>
    <scope>IDENTIFICATION</scope>
</reference>
<dbReference type="OrthoDB" id="509497at2759"/>
<evidence type="ECO:0000256" key="1">
    <source>
        <dbReference type="SAM" id="SignalP"/>
    </source>
</evidence>
<dbReference type="Proteomes" id="UP000011087">
    <property type="component" value="Unassembled WGS sequence"/>
</dbReference>
<dbReference type="PANTHER" id="PTHR14939">
    <property type="entry name" value="F-BOX ONLY PROTEIN 22"/>
    <property type="match status" value="1"/>
</dbReference>
<sequence length="613" mass="66741">MGRMQMKRLLLLASSLTIAITDASSLHADDTSCSRMFQAGISRSSAPRWCRGNKLGFTAPLALPPRVSDVPRAQTRMFGVRSPRAARSADYWRGQQKNLVSSMSMSSEDSSSNGAMRWTSAVSLGFGGLIETVEEAADKCRENLGEGTSIDLVMCYISDRFFEMRGSQEPARQEDLMKVTELLRTRLGAKHVIGCLSPGVIGMGEEESPEEYEQVKAVSISAACLPNVDVKIQRRVVVVVNTSISVRDNANHDQTIIIINININININYISFSSPLSVAAEEVPNNDSVEEWRRLVGSPDPADRPVFLLFSEHNFPGRGNLDRFLEGMDFAYPGCTKVGGLTARFKQDVDLLSTVFGDVQLTRDKVASPGVWVVTLSGDIEAEALVAQGCRPIGPEWEVSRTKGNKVFEVFDPLKKEAPVTCLAALSKVIEGLSPAELELAQRALFVGVESNSMNLSDLQQPKTAQSSQEDPRKDYLLRPIILVSANDKSMLVGDVLRPGSTCPTDQLRWQRLTELLTGSSSTPAAGLVLFACIGRGRPLFGEPNYESRMASMATGVPVVGCFYNGEFGPAGGQASLHEYTSIYTIFRSKKLGGVTSDSKMKEQEGEQNNSGT</sequence>
<gene>
    <name evidence="4" type="ORF">GUITHDRAFT_100378</name>
</gene>
<dbReference type="InterPro" id="IPR013702">
    <property type="entry name" value="FIST_domain_N"/>
</dbReference>
<dbReference type="SMART" id="SM01204">
    <property type="entry name" value="FIST_C"/>
    <property type="match status" value="1"/>
</dbReference>
<dbReference type="Pfam" id="PF10442">
    <property type="entry name" value="FIST_C"/>
    <property type="match status" value="1"/>
</dbReference>
<evidence type="ECO:0000259" key="2">
    <source>
        <dbReference type="SMART" id="SM00897"/>
    </source>
</evidence>
<dbReference type="GO" id="GO:0000209">
    <property type="term" value="P:protein polyubiquitination"/>
    <property type="evidence" value="ECO:0007669"/>
    <property type="project" value="TreeGrafter"/>
</dbReference>
<dbReference type="PANTHER" id="PTHR14939:SF5">
    <property type="entry name" value="F-BOX ONLY PROTEIN 22"/>
    <property type="match status" value="1"/>
</dbReference>
<dbReference type="KEGG" id="gtt:GUITHDRAFT_100378"/>
<dbReference type="eggNOG" id="ENOG502SCYR">
    <property type="taxonomic scope" value="Eukaryota"/>
</dbReference>
<dbReference type="GeneID" id="17310747"/>
<feature type="signal peptide" evidence="1">
    <location>
        <begin position="1"/>
        <end position="23"/>
    </location>
</feature>
<keyword evidence="1" id="KW-0732">Signal</keyword>
<feature type="chain" id="PRO_5008771989" description="FIST C-domain domain-containing protein" evidence="1">
    <location>
        <begin position="24"/>
        <end position="613"/>
    </location>
</feature>
<reference evidence="4 6" key="1">
    <citation type="journal article" date="2012" name="Nature">
        <title>Algal genomes reveal evolutionary mosaicism and the fate of nucleomorphs.</title>
        <authorList>
            <consortium name="DOE Joint Genome Institute"/>
            <person name="Curtis B.A."/>
            <person name="Tanifuji G."/>
            <person name="Burki F."/>
            <person name="Gruber A."/>
            <person name="Irimia M."/>
            <person name="Maruyama S."/>
            <person name="Arias M.C."/>
            <person name="Ball S.G."/>
            <person name="Gile G.H."/>
            <person name="Hirakawa Y."/>
            <person name="Hopkins J.F."/>
            <person name="Kuo A."/>
            <person name="Rensing S.A."/>
            <person name="Schmutz J."/>
            <person name="Symeonidi A."/>
            <person name="Elias M."/>
            <person name="Eveleigh R.J."/>
            <person name="Herman E.K."/>
            <person name="Klute M.J."/>
            <person name="Nakayama T."/>
            <person name="Obornik M."/>
            <person name="Reyes-Prieto A."/>
            <person name="Armbrust E.V."/>
            <person name="Aves S.J."/>
            <person name="Beiko R.G."/>
            <person name="Coutinho P."/>
            <person name="Dacks J.B."/>
            <person name="Durnford D.G."/>
            <person name="Fast N.M."/>
            <person name="Green B.R."/>
            <person name="Grisdale C.J."/>
            <person name="Hempel F."/>
            <person name="Henrissat B."/>
            <person name="Hoppner M.P."/>
            <person name="Ishida K."/>
            <person name="Kim E."/>
            <person name="Koreny L."/>
            <person name="Kroth P.G."/>
            <person name="Liu Y."/>
            <person name="Malik S.B."/>
            <person name="Maier U.G."/>
            <person name="McRose D."/>
            <person name="Mock T."/>
            <person name="Neilson J.A."/>
            <person name="Onodera N.T."/>
            <person name="Poole A.M."/>
            <person name="Pritham E.J."/>
            <person name="Richards T.A."/>
            <person name="Rocap G."/>
            <person name="Roy S.W."/>
            <person name="Sarai C."/>
            <person name="Schaack S."/>
            <person name="Shirato S."/>
            <person name="Slamovits C.H."/>
            <person name="Spencer D.F."/>
            <person name="Suzuki S."/>
            <person name="Worden A.Z."/>
            <person name="Zauner S."/>
            <person name="Barry K."/>
            <person name="Bell C."/>
            <person name="Bharti A.K."/>
            <person name="Crow J.A."/>
            <person name="Grimwood J."/>
            <person name="Kramer R."/>
            <person name="Lindquist E."/>
            <person name="Lucas S."/>
            <person name="Salamov A."/>
            <person name="McFadden G.I."/>
            <person name="Lane C.E."/>
            <person name="Keeling P.J."/>
            <person name="Gray M.W."/>
            <person name="Grigoriev I.V."/>
            <person name="Archibald J.M."/>
        </authorList>
    </citation>
    <scope>NUCLEOTIDE SEQUENCE</scope>
    <source>
        <strain evidence="4 6">CCMP2712</strain>
    </source>
</reference>
<dbReference type="EnsemblProtists" id="EKX54131">
    <property type="protein sequence ID" value="EKX54131"/>
    <property type="gene ID" value="GUITHDRAFT_100378"/>
</dbReference>
<dbReference type="AlphaFoldDB" id="L1JZU6"/>
<dbReference type="RefSeq" id="XP_005841111.1">
    <property type="nucleotide sequence ID" value="XM_005841054.1"/>
</dbReference>
<keyword evidence="6" id="KW-1185">Reference proteome</keyword>
<dbReference type="Pfam" id="PF08495">
    <property type="entry name" value="FIST"/>
    <property type="match status" value="1"/>
</dbReference>
<name>L1JZU6_GUITC</name>
<dbReference type="OMA" id="QMDLMIA"/>
<feature type="domain" description="FIST" evidence="2">
    <location>
        <begin position="169"/>
        <end position="413"/>
    </location>
</feature>
<evidence type="ECO:0000313" key="4">
    <source>
        <dbReference type="EMBL" id="EKX54131.1"/>
    </source>
</evidence>
<evidence type="ECO:0000313" key="6">
    <source>
        <dbReference type="Proteomes" id="UP000011087"/>
    </source>
</evidence>
<dbReference type="SMART" id="SM00897">
    <property type="entry name" value="FIST"/>
    <property type="match status" value="1"/>
</dbReference>
<evidence type="ECO:0000313" key="5">
    <source>
        <dbReference type="EnsemblProtists" id="EKX54131"/>
    </source>
</evidence>
<dbReference type="InterPro" id="IPR019494">
    <property type="entry name" value="FIST_C"/>
</dbReference>
<evidence type="ECO:0000259" key="3">
    <source>
        <dbReference type="SMART" id="SM01204"/>
    </source>
</evidence>
<dbReference type="GO" id="GO:0032436">
    <property type="term" value="P:positive regulation of proteasomal ubiquitin-dependent protein catabolic process"/>
    <property type="evidence" value="ECO:0007669"/>
    <property type="project" value="TreeGrafter"/>
</dbReference>
<protein>
    <recommendedName>
        <fullName evidence="7">FIST C-domain domain-containing protein</fullName>
    </recommendedName>
</protein>
<feature type="domain" description="FIST C-domain" evidence="3">
    <location>
        <begin position="422"/>
        <end position="571"/>
    </location>
</feature>
<dbReference type="PaxDb" id="55529-EKX54131"/>
<proteinExistence type="predicted"/>
<accession>L1JZU6</accession>